<accession>A0A212LLE3</accession>
<protein>
    <recommendedName>
        <fullName evidence="1">DUF1638 domain-containing protein</fullName>
    </recommendedName>
</protein>
<reference evidence="2" key="1">
    <citation type="submission" date="2016-08" db="EMBL/GenBank/DDBJ databases">
        <authorList>
            <person name="Seilhamer J.J."/>
        </authorList>
    </citation>
    <scope>NUCLEOTIDE SEQUENCE</scope>
    <source>
        <strain evidence="2">86</strain>
    </source>
</reference>
<dbReference type="EMBL" id="FMJE01000001">
    <property type="protein sequence ID" value="SCM78336.1"/>
    <property type="molecule type" value="Genomic_DNA"/>
</dbReference>
<organism evidence="2">
    <name type="scientific">uncultured Sporomusa sp</name>
    <dbReference type="NCBI Taxonomy" id="307249"/>
    <lineage>
        <taxon>Bacteria</taxon>
        <taxon>Bacillati</taxon>
        <taxon>Bacillota</taxon>
        <taxon>Negativicutes</taxon>
        <taxon>Selenomonadales</taxon>
        <taxon>Sporomusaceae</taxon>
        <taxon>Sporomusa</taxon>
        <taxon>environmental samples</taxon>
    </lineage>
</organism>
<dbReference type="RefSeq" id="WP_288183057.1">
    <property type="nucleotide sequence ID" value="NZ_LT608335.1"/>
</dbReference>
<dbReference type="InterPro" id="IPR012437">
    <property type="entry name" value="DUF1638"/>
</dbReference>
<name>A0A212LLE3_9FIRM</name>
<gene>
    <name evidence="2" type="ORF">KL86SPO_10008</name>
</gene>
<evidence type="ECO:0000259" key="1">
    <source>
        <dbReference type="Pfam" id="PF07796"/>
    </source>
</evidence>
<feature type="domain" description="DUF1638" evidence="1">
    <location>
        <begin position="30"/>
        <end position="117"/>
    </location>
</feature>
<evidence type="ECO:0000313" key="2">
    <source>
        <dbReference type="EMBL" id="SCM78336.1"/>
    </source>
</evidence>
<sequence>MDTVLISCGTLEAEVRKVSAMLPRPPRLIFTEAAWHDKPIDQRAALQQELDALGTEVRRVLLVYGLHGRAIQDLVTHDFTLIVPRVDDCIPLFLGSREKFAEASCIPSFFLTAGWLKFSIIDGGLTWLRQLVTGPWPQTEFLTILPHSRVRGEE</sequence>
<dbReference type="Pfam" id="PF07796">
    <property type="entry name" value="DUF1638"/>
    <property type="match status" value="1"/>
</dbReference>
<proteinExistence type="predicted"/>
<dbReference type="AlphaFoldDB" id="A0A212LLE3"/>